<proteinExistence type="inferred from homology"/>
<evidence type="ECO:0000259" key="5">
    <source>
        <dbReference type="Pfam" id="PF01229"/>
    </source>
</evidence>
<keyword evidence="7" id="KW-1185">Reference proteome</keyword>
<accession>A0A8J3GDB5</accession>
<keyword evidence="3" id="KW-0326">Glycosidase</keyword>
<evidence type="ECO:0000256" key="1">
    <source>
        <dbReference type="ARBA" id="ARBA00008875"/>
    </source>
</evidence>
<dbReference type="PANTHER" id="PTHR12631">
    <property type="entry name" value="ALPHA-L-IDURONIDASE"/>
    <property type="match status" value="1"/>
</dbReference>
<reference evidence="6" key="1">
    <citation type="journal article" date="2014" name="Int. J. Syst. Evol. Microbiol.">
        <title>Complete genome sequence of Corynebacterium casei LMG S-19264T (=DSM 44701T), isolated from a smear-ripened cheese.</title>
        <authorList>
            <consortium name="US DOE Joint Genome Institute (JGI-PGF)"/>
            <person name="Walter F."/>
            <person name="Albersmeier A."/>
            <person name="Kalinowski J."/>
            <person name="Ruckert C."/>
        </authorList>
    </citation>
    <scope>NUCLEOTIDE SEQUENCE</scope>
    <source>
        <strain evidence="6">KCTC 12870</strain>
    </source>
</reference>
<evidence type="ECO:0000256" key="2">
    <source>
        <dbReference type="ARBA" id="ARBA00022801"/>
    </source>
</evidence>
<dbReference type="GO" id="GO:0004553">
    <property type="term" value="F:hydrolase activity, hydrolyzing O-glycosyl compounds"/>
    <property type="evidence" value="ECO:0007669"/>
    <property type="project" value="TreeGrafter"/>
</dbReference>
<dbReference type="Proteomes" id="UP000642829">
    <property type="component" value="Unassembled WGS sequence"/>
</dbReference>
<dbReference type="InterPro" id="IPR049166">
    <property type="entry name" value="GH39_cat"/>
</dbReference>
<dbReference type="Pfam" id="PF01229">
    <property type="entry name" value="Glyco_hydro_39"/>
    <property type="match status" value="1"/>
</dbReference>
<dbReference type="PANTHER" id="PTHR12631:SF10">
    <property type="entry name" value="BETA-XYLOSIDASE-LIKE PROTEIN-RELATED"/>
    <property type="match status" value="1"/>
</dbReference>
<dbReference type="SUPFAM" id="SSF49785">
    <property type="entry name" value="Galactose-binding domain-like"/>
    <property type="match status" value="1"/>
</dbReference>
<dbReference type="InterPro" id="IPR017853">
    <property type="entry name" value="GH"/>
</dbReference>
<evidence type="ECO:0000256" key="4">
    <source>
        <dbReference type="SAM" id="MobiDB-lite"/>
    </source>
</evidence>
<protein>
    <recommendedName>
        <fullName evidence="5">Glycosyl hydrolases family 39 N-terminal catalytic domain-containing protein</fullName>
    </recommendedName>
</protein>
<dbReference type="AlphaFoldDB" id="A0A8J3GDB5"/>
<dbReference type="Gene3D" id="2.60.120.260">
    <property type="entry name" value="Galactose-binding domain-like"/>
    <property type="match status" value="1"/>
</dbReference>
<reference evidence="6" key="2">
    <citation type="submission" date="2020-09" db="EMBL/GenBank/DDBJ databases">
        <authorList>
            <person name="Sun Q."/>
            <person name="Kim S."/>
        </authorList>
    </citation>
    <scope>NUCLEOTIDE SEQUENCE</scope>
    <source>
        <strain evidence="6">KCTC 12870</strain>
    </source>
</reference>
<sequence>MLSIACQSFAQTEPVVPPDSRIAAAPAGTQRLLLSSLDRGAVSYQAKWQLSSTNVESYLGLEPKVGAEVLKFSGVAQIAGAKGDFSIIDNPPGEIQMLGMWVYLAPESNVGKVGIQISDSEDESLTALVAADWEGWRWLEFNLLDDTFSQSYNQGDKTGRADFPLRNVHIVWFTERTGPSYFGVDALIASGTFESTATAYSIQSISPPWGEPGTPFQGQVAIHNFTEDTLEFKISSSLQTNPTYKRFTVPDSIHGSDHALGQPSWLEINGEHIDNNTLTDNEDNTGPTSIHPNIPKSGQNEIFQFVDLGQTREITKLAWIAGDSNWVNKIDVAASIDGNSYSQVESLQNLDLHKKWGEQSVLPDKPFPARFIRLRYHNDGNSLLEYFRTLSQLTIYDGVDDEAIVIPSFGKEITSETITIQVEPKNFSLIPFKATPPLNPDAYVFGMIAEAGSVKEMTLADYFVMPASVVEIRPESRFGINVSGLTNLPLLTRAGFGWVRFENMKWAFYNPAPDTFGFDGSVAPWNVPFDEYYAAYNEAGMSILPYIFITPDWASSAPAGVKRNSGGYPPKNLDDYGKAIFQAAARYGSNSVPADQLMTDDKLSALNMVNTYELWNEPNLSDPGWGFFVGTLSEYYLLFRNGAEAAKKADPNALVTNGGWAGSSMEWVDTMRTFQYPDGKTPLDFTDVMSTHFYSGKNEPETSTEDPNAYRDGAKPEEVQTLVKDLADLADWRDELKPSMPIWITELGNDVGGPMGLTERHQAAKLPRGNMLAFANGVEKVFIYRETGSVPAQHAGAGLIRDNASIRPSYFTVATQIRQFEGITETRVPRLDSGNPNVWMYYWKRTGGDVLTAWAPNDSGTLGLDLGHCLVTNAFGGETEMEVTKNFPLSMFPVYISEIGNMQPIESLLKKANQQEVARKKRSVFDSNASAALFDFGSTEYIGTKKVGKIRQFIPVLAEDVYDPEKRYGFSPESNGRNEFATWLWSPLEKDYVRFDQPSIFMVKPRPGTYRLQFKGKNFREGDELIVTGSSRAEIRIPLEPGDYGSPTETVTLVITDRQMLEIKMPAGRIEWLTLIEIPAK</sequence>
<dbReference type="Gene3D" id="2.60.120.430">
    <property type="entry name" value="Galactose-binding lectin"/>
    <property type="match status" value="1"/>
</dbReference>
<dbReference type="Gene3D" id="3.20.20.80">
    <property type="entry name" value="Glycosidases"/>
    <property type="match status" value="1"/>
</dbReference>
<dbReference type="SUPFAM" id="SSF51445">
    <property type="entry name" value="(Trans)glycosidases"/>
    <property type="match status" value="1"/>
</dbReference>
<evidence type="ECO:0000256" key="3">
    <source>
        <dbReference type="ARBA" id="ARBA00023295"/>
    </source>
</evidence>
<evidence type="ECO:0000313" key="6">
    <source>
        <dbReference type="EMBL" id="GHC05057.1"/>
    </source>
</evidence>
<dbReference type="InterPro" id="IPR008979">
    <property type="entry name" value="Galactose-bd-like_sf"/>
</dbReference>
<feature type="domain" description="Glycosyl hydrolases family 39 N-terminal catalytic" evidence="5">
    <location>
        <begin position="611"/>
        <end position="740"/>
    </location>
</feature>
<name>A0A8J3GDB5_9BACT</name>
<dbReference type="InterPro" id="IPR051923">
    <property type="entry name" value="Glycosyl_Hydrolase_39"/>
</dbReference>
<evidence type="ECO:0000313" key="7">
    <source>
        <dbReference type="Proteomes" id="UP000642829"/>
    </source>
</evidence>
<keyword evidence="2" id="KW-0378">Hydrolase</keyword>
<comment type="caution">
    <text evidence="6">The sequence shown here is derived from an EMBL/GenBank/DDBJ whole genome shotgun (WGS) entry which is preliminary data.</text>
</comment>
<feature type="region of interest" description="Disordered" evidence="4">
    <location>
        <begin position="694"/>
        <end position="715"/>
    </location>
</feature>
<dbReference type="EMBL" id="BMXG01000013">
    <property type="protein sequence ID" value="GHC05057.1"/>
    <property type="molecule type" value="Genomic_DNA"/>
</dbReference>
<comment type="similarity">
    <text evidence="1">Belongs to the glycosyl hydrolase 39 family.</text>
</comment>
<organism evidence="6 7">
    <name type="scientific">Cerasicoccus arenae</name>
    <dbReference type="NCBI Taxonomy" id="424488"/>
    <lineage>
        <taxon>Bacteria</taxon>
        <taxon>Pseudomonadati</taxon>
        <taxon>Verrucomicrobiota</taxon>
        <taxon>Opitutia</taxon>
        <taxon>Puniceicoccales</taxon>
        <taxon>Cerasicoccaceae</taxon>
        <taxon>Cerasicoccus</taxon>
    </lineage>
</organism>
<gene>
    <name evidence="6" type="ORF">GCM10007047_22490</name>
</gene>